<feature type="domain" description="Limiting CO2-inducible protein B/C beta carbonyic anhydrase" evidence="1">
    <location>
        <begin position="79"/>
        <end position="282"/>
    </location>
</feature>
<accession>A0A836CPA8</accession>
<dbReference type="OrthoDB" id="189156at2759"/>
<dbReference type="InterPro" id="IPR040703">
    <property type="entry name" value="LCIB/C_CA"/>
</dbReference>
<reference evidence="2" key="1">
    <citation type="submission" date="2021-02" db="EMBL/GenBank/DDBJ databases">
        <title>First Annotated Genome of the Yellow-green Alga Tribonema minus.</title>
        <authorList>
            <person name="Mahan K.M."/>
        </authorList>
    </citation>
    <scope>NUCLEOTIDE SEQUENCE</scope>
    <source>
        <strain evidence="2">UTEX B ZZ1240</strain>
    </source>
</reference>
<protein>
    <recommendedName>
        <fullName evidence="1">Limiting CO2-inducible protein B/C beta carbonyic anhydrase domain-containing protein</fullName>
    </recommendedName>
</protein>
<dbReference type="Pfam" id="PF18599">
    <property type="entry name" value="LCIB_C_CA"/>
    <property type="match status" value="1"/>
</dbReference>
<dbReference type="AlphaFoldDB" id="A0A836CPA8"/>
<name>A0A836CPA8_9STRA</name>
<gene>
    <name evidence="2" type="ORF">JKP88DRAFT_261703</name>
</gene>
<evidence type="ECO:0000313" key="2">
    <source>
        <dbReference type="EMBL" id="KAG5192684.1"/>
    </source>
</evidence>
<evidence type="ECO:0000259" key="1">
    <source>
        <dbReference type="Pfam" id="PF18599"/>
    </source>
</evidence>
<dbReference type="PANTHER" id="PTHR38016:SF1">
    <property type="entry name" value="LIMITING CO2-INDUCIBLE PROTEIN B_C BETA CARBONYIC ANHYDRASE DOMAIN-CONTAINING PROTEIN"/>
    <property type="match status" value="1"/>
</dbReference>
<keyword evidence="3" id="KW-1185">Reference proteome</keyword>
<dbReference type="Proteomes" id="UP000664859">
    <property type="component" value="Unassembled WGS sequence"/>
</dbReference>
<dbReference type="EMBL" id="JAFCMP010000002">
    <property type="protein sequence ID" value="KAG5192684.1"/>
    <property type="molecule type" value="Genomic_DNA"/>
</dbReference>
<organism evidence="2 3">
    <name type="scientific">Tribonema minus</name>
    <dbReference type="NCBI Taxonomy" id="303371"/>
    <lineage>
        <taxon>Eukaryota</taxon>
        <taxon>Sar</taxon>
        <taxon>Stramenopiles</taxon>
        <taxon>Ochrophyta</taxon>
        <taxon>PX clade</taxon>
        <taxon>Xanthophyceae</taxon>
        <taxon>Tribonematales</taxon>
        <taxon>Tribonemataceae</taxon>
        <taxon>Tribonema</taxon>
    </lineage>
</organism>
<proteinExistence type="predicted"/>
<dbReference type="PANTHER" id="PTHR38016">
    <property type="entry name" value="UNNAMED PRODUCT"/>
    <property type="match status" value="1"/>
</dbReference>
<sequence>MADTTVEDCKVTDVDECQCQDHCSSARAVPHLSFGPPHTAPSSPPASPSPRKAYPKFSASLNTYFPGAQRESLFWDCCVEALETHGFKDDNTIACIGVCRDEICGTLMDEVKKRFGDLFIFRGLAGFIFCGKTGLKAAHAHSPICNETGREKYLYVVAAHIGVSADGTLGRVDRRGRGGEASYACGALAYFHSMLVKGQVDTRLAMDDIEMSVMSQLLIHNIKWGTVPDMAELTKLASRVIVQSQLEEIIRETVDTRKADYAIIAGVQIHGPGFQQNYFYPMDDLCYGMVEGKRVTLDVGESRPRRSASFVKRQSSHIRPELENYIPSAGPCAAFTD</sequence>
<comment type="caution">
    <text evidence="2">The sequence shown here is derived from an EMBL/GenBank/DDBJ whole genome shotgun (WGS) entry which is preliminary data.</text>
</comment>
<evidence type="ECO:0000313" key="3">
    <source>
        <dbReference type="Proteomes" id="UP000664859"/>
    </source>
</evidence>